<accession>A0A3N4LHW9</accession>
<keyword evidence="1" id="KW-0472">Membrane</keyword>
<keyword evidence="1" id="KW-1133">Transmembrane helix</keyword>
<protein>
    <submittedName>
        <fullName evidence="2">Uncharacterized protein</fullName>
    </submittedName>
</protein>
<keyword evidence="1" id="KW-0812">Transmembrane</keyword>
<reference evidence="2 3" key="1">
    <citation type="journal article" date="2018" name="Nat. Ecol. Evol.">
        <title>Pezizomycetes genomes reveal the molecular basis of ectomycorrhizal truffle lifestyle.</title>
        <authorList>
            <person name="Murat C."/>
            <person name="Payen T."/>
            <person name="Noel B."/>
            <person name="Kuo A."/>
            <person name="Morin E."/>
            <person name="Chen J."/>
            <person name="Kohler A."/>
            <person name="Krizsan K."/>
            <person name="Balestrini R."/>
            <person name="Da Silva C."/>
            <person name="Montanini B."/>
            <person name="Hainaut M."/>
            <person name="Levati E."/>
            <person name="Barry K.W."/>
            <person name="Belfiori B."/>
            <person name="Cichocki N."/>
            <person name="Clum A."/>
            <person name="Dockter R.B."/>
            <person name="Fauchery L."/>
            <person name="Guy J."/>
            <person name="Iotti M."/>
            <person name="Le Tacon F."/>
            <person name="Lindquist E.A."/>
            <person name="Lipzen A."/>
            <person name="Malagnac F."/>
            <person name="Mello A."/>
            <person name="Molinier V."/>
            <person name="Miyauchi S."/>
            <person name="Poulain J."/>
            <person name="Riccioni C."/>
            <person name="Rubini A."/>
            <person name="Sitrit Y."/>
            <person name="Splivallo R."/>
            <person name="Traeger S."/>
            <person name="Wang M."/>
            <person name="Zifcakova L."/>
            <person name="Wipf D."/>
            <person name="Zambonelli A."/>
            <person name="Paolocci F."/>
            <person name="Nowrousian M."/>
            <person name="Ottonello S."/>
            <person name="Baldrian P."/>
            <person name="Spatafora J.W."/>
            <person name="Henrissat B."/>
            <person name="Nagy L.G."/>
            <person name="Aury J.M."/>
            <person name="Wincker P."/>
            <person name="Grigoriev I.V."/>
            <person name="Bonfante P."/>
            <person name="Martin F.M."/>
        </authorList>
    </citation>
    <scope>NUCLEOTIDE SEQUENCE [LARGE SCALE GENOMIC DNA]</scope>
    <source>
        <strain evidence="2 3">ATCC MYA-4762</strain>
    </source>
</reference>
<dbReference type="AlphaFoldDB" id="A0A3N4LHW9"/>
<dbReference type="EMBL" id="ML121552">
    <property type="protein sequence ID" value="RPB22326.1"/>
    <property type="molecule type" value="Genomic_DNA"/>
</dbReference>
<name>A0A3N4LHW9_9PEZI</name>
<organism evidence="2 3">
    <name type="scientific">Terfezia boudieri ATCC MYA-4762</name>
    <dbReference type="NCBI Taxonomy" id="1051890"/>
    <lineage>
        <taxon>Eukaryota</taxon>
        <taxon>Fungi</taxon>
        <taxon>Dikarya</taxon>
        <taxon>Ascomycota</taxon>
        <taxon>Pezizomycotina</taxon>
        <taxon>Pezizomycetes</taxon>
        <taxon>Pezizales</taxon>
        <taxon>Pezizaceae</taxon>
        <taxon>Terfezia</taxon>
    </lineage>
</organism>
<dbReference type="Proteomes" id="UP000267821">
    <property type="component" value="Unassembled WGS sequence"/>
</dbReference>
<feature type="non-terminal residue" evidence="2">
    <location>
        <position position="1"/>
    </location>
</feature>
<evidence type="ECO:0000256" key="1">
    <source>
        <dbReference type="SAM" id="Phobius"/>
    </source>
</evidence>
<feature type="transmembrane region" description="Helical" evidence="1">
    <location>
        <begin position="40"/>
        <end position="62"/>
    </location>
</feature>
<evidence type="ECO:0000313" key="3">
    <source>
        <dbReference type="Proteomes" id="UP000267821"/>
    </source>
</evidence>
<gene>
    <name evidence="2" type="ORF">L211DRAFT_839671</name>
</gene>
<keyword evidence="3" id="KW-1185">Reference proteome</keyword>
<proteinExistence type="predicted"/>
<evidence type="ECO:0000313" key="2">
    <source>
        <dbReference type="EMBL" id="RPB22326.1"/>
    </source>
</evidence>
<dbReference type="InParanoid" id="A0A3N4LHW9"/>
<sequence length="63" mass="7039">IEAIHERQRGVWVLRIISIGTSKSYWRPPRREGYRGESSFGALLLAVYNLVILGAAALEAILT</sequence>